<dbReference type="Proteomes" id="UP000323000">
    <property type="component" value="Chromosome 12"/>
</dbReference>
<organism evidence="2 3">
    <name type="scientific">Acer yangbiense</name>
    <dbReference type="NCBI Taxonomy" id="1000413"/>
    <lineage>
        <taxon>Eukaryota</taxon>
        <taxon>Viridiplantae</taxon>
        <taxon>Streptophyta</taxon>
        <taxon>Embryophyta</taxon>
        <taxon>Tracheophyta</taxon>
        <taxon>Spermatophyta</taxon>
        <taxon>Magnoliopsida</taxon>
        <taxon>eudicotyledons</taxon>
        <taxon>Gunneridae</taxon>
        <taxon>Pentapetalae</taxon>
        <taxon>rosids</taxon>
        <taxon>malvids</taxon>
        <taxon>Sapindales</taxon>
        <taxon>Sapindaceae</taxon>
        <taxon>Hippocastanoideae</taxon>
        <taxon>Acereae</taxon>
        <taxon>Acer</taxon>
    </lineage>
</organism>
<dbReference type="SUPFAM" id="SSF52980">
    <property type="entry name" value="Restriction endonuclease-like"/>
    <property type="match status" value="1"/>
</dbReference>
<dbReference type="OrthoDB" id="421276at2759"/>
<dbReference type="Gene3D" id="3.90.320.10">
    <property type="match status" value="1"/>
</dbReference>
<dbReference type="InterPro" id="IPR011604">
    <property type="entry name" value="PDDEXK-like_dom_sf"/>
</dbReference>
<dbReference type="GO" id="GO:0006281">
    <property type="term" value="P:DNA repair"/>
    <property type="evidence" value="ECO:0007669"/>
    <property type="project" value="UniProtKB-ARBA"/>
</dbReference>
<comment type="caution">
    <text evidence="2">The sequence shown here is derived from an EMBL/GenBank/DDBJ whole genome shotgun (WGS) entry which is preliminary data.</text>
</comment>
<evidence type="ECO:0000259" key="1">
    <source>
        <dbReference type="Pfam" id="PF09588"/>
    </source>
</evidence>
<protein>
    <recommendedName>
        <fullName evidence="1">YqaJ viral recombinase domain-containing protein</fullName>
    </recommendedName>
</protein>
<dbReference type="PANTHER" id="PTHR46609">
    <property type="entry name" value="EXONUCLEASE, PHAGE-TYPE/RECB, C-TERMINAL DOMAIN-CONTAINING PROTEIN"/>
    <property type="match status" value="1"/>
</dbReference>
<dbReference type="EMBL" id="VAHF01000012">
    <property type="protein sequence ID" value="TXG48770.1"/>
    <property type="molecule type" value="Genomic_DNA"/>
</dbReference>
<dbReference type="PANTHER" id="PTHR46609:SF4">
    <property type="entry name" value="RESTRICTION ENDONUCLEASE, TYPE II-LIKE SUPERFAMILY PROTEIN"/>
    <property type="match status" value="1"/>
</dbReference>
<sequence>MIAFMILCSKEFASRLRLVWISNNNCADSYSIGVLIADFGCKRDYHTYNLVQPASEITFNIQSGNNLFRRYSSGHHQSQKFSCGESYSILQSSSLQPWFKNWQELRKYKLTASTFAAAVGFWRHRRVHLWLEKIGAIEPFSGNLATCWSNIKEEEALERYKLITGNSVLFPEFQVYSKRNLEDDWLAASPDGLVDRLVYDLPSRGVLEIKCPFFDGDMTMAFPWKRIPHYCIPQAQGLMEILDRDWMDFYVWTPKGSSLFRLYRDIEYWGVLKVALSDFWWKHVHPARELCSKSVISDPLKQLRYLKPARRHELCSYLVYESKHIIDRSNLLMREIHVNQGLKVILLELVAIDSLNLLHQGHNMLVEIRTLECNSLTGLRRFLSGCARAIALLSLMICEVNIRQGGLNMFHRRRIGDRTQFDREVEESVDMEPAGLYKFSSACKIHEYARLRIVSVVTMNVQSTDSANVKLMNYRICRDRRWVDLSQI</sequence>
<dbReference type="InterPro" id="IPR011335">
    <property type="entry name" value="Restrct_endonuc-II-like"/>
</dbReference>
<dbReference type="InterPro" id="IPR019080">
    <property type="entry name" value="YqaJ_viral_recombinase"/>
</dbReference>
<name>A0A5C7GVT0_9ROSI</name>
<dbReference type="InterPro" id="IPR051703">
    <property type="entry name" value="NF-kappa-B_Signaling_Reg"/>
</dbReference>
<dbReference type="CDD" id="cd22343">
    <property type="entry name" value="PDDEXK_lambda_exonuclease-like"/>
    <property type="match status" value="1"/>
</dbReference>
<evidence type="ECO:0000313" key="3">
    <source>
        <dbReference type="Proteomes" id="UP000323000"/>
    </source>
</evidence>
<proteinExistence type="predicted"/>
<evidence type="ECO:0000313" key="2">
    <source>
        <dbReference type="EMBL" id="TXG48770.1"/>
    </source>
</evidence>
<reference evidence="3" key="1">
    <citation type="journal article" date="2019" name="Gigascience">
        <title>De novo genome assembly of the endangered Acer yangbiense, a plant species with extremely small populations endemic to Yunnan Province, China.</title>
        <authorList>
            <person name="Yang J."/>
            <person name="Wariss H.M."/>
            <person name="Tao L."/>
            <person name="Zhang R."/>
            <person name="Yun Q."/>
            <person name="Hollingsworth P."/>
            <person name="Dao Z."/>
            <person name="Luo G."/>
            <person name="Guo H."/>
            <person name="Ma Y."/>
            <person name="Sun W."/>
        </authorList>
    </citation>
    <scope>NUCLEOTIDE SEQUENCE [LARGE SCALE GENOMIC DNA]</scope>
    <source>
        <strain evidence="3">cv. Malutang</strain>
    </source>
</reference>
<dbReference type="Pfam" id="PF09588">
    <property type="entry name" value="YqaJ"/>
    <property type="match status" value="1"/>
</dbReference>
<accession>A0A5C7GVT0</accession>
<gene>
    <name evidence="2" type="ORF">EZV62_024645</name>
</gene>
<feature type="domain" description="YqaJ viral recombinase" evidence="1">
    <location>
        <begin position="101"/>
        <end position="240"/>
    </location>
</feature>
<keyword evidence="3" id="KW-1185">Reference proteome</keyword>
<dbReference type="AlphaFoldDB" id="A0A5C7GVT0"/>